<dbReference type="Proteomes" id="UP000284842">
    <property type="component" value="Unassembled WGS sequence"/>
</dbReference>
<sequence>MKVTNVLQILKQVVMPIFTKERDISARAFAMERIHRHYVIKGLEGRGVELANVRPTPWHGEGGKSNNHRTGHLTVDFLDALGNHITTQHVYKDYDAPPATLIKNEFNCPRALKLEK</sequence>
<dbReference type="AlphaFoldDB" id="A0A409YKR5"/>
<keyword evidence="2" id="KW-1185">Reference proteome</keyword>
<name>A0A409YKR5_9AGAR</name>
<proteinExistence type="predicted"/>
<evidence type="ECO:0000313" key="1">
    <source>
        <dbReference type="EMBL" id="PPR03663.1"/>
    </source>
</evidence>
<organism evidence="1 2">
    <name type="scientific">Panaeolus cyanescens</name>
    <dbReference type="NCBI Taxonomy" id="181874"/>
    <lineage>
        <taxon>Eukaryota</taxon>
        <taxon>Fungi</taxon>
        <taxon>Dikarya</taxon>
        <taxon>Basidiomycota</taxon>
        <taxon>Agaricomycotina</taxon>
        <taxon>Agaricomycetes</taxon>
        <taxon>Agaricomycetidae</taxon>
        <taxon>Agaricales</taxon>
        <taxon>Agaricineae</taxon>
        <taxon>Galeropsidaceae</taxon>
        <taxon>Panaeolus</taxon>
    </lineage>
</organism>
<accession>A0A409YKR5</accession>
<evidence type="ECO:0000313" key="2">
    <source>
        <dbReference type="Proteomes" id="UP000284842"/>
    </source>
</evidence>
<comment type="caution">
    <text evidence="1">The sequence shown here is derived from an EMBL/GenBank/DDBJ whole genome shotgun (WGS) entry which is preliminary data.</text>
</comment>
<dbReference type="EMBL" id="NHTK01001041">
    <property type="protein sequence ID" value="PPR03663.1"/>
    <property type="molecule type" value="Genomic_DNA"/>
</dbReference>
<dbReference type="OrthoDB" id="5139846at2759"/>
<protein>
    <submittedName>
        <fullName evidence="1">Uncharacterized protein</fullName>
    </submittedName>
</protein>
<gene>
    <name evidence="1" type="ORF">CVT24_007777</name>
</gene>
<dbReference type="InParanoid" id="A0A409YKR5"/>
<reference evidence="1 2" key="1">
    <citation type="journal article" date="2018" name="Evol. Lett.">
        <title>Horizontal gene cluster transfer increased hallucinogenic mushroom diversity.</title>
        <authorList>
            <person name="Reynolds H.T."/>
            <person name="Vijayakumar V."/>
            <person name="Gluck-Thaler E."/>
            <person name="Korotkin H.B."/>
            <person name="Matheny P.B."/>
            <person name="Slot J.C."/>
        </authorList>
    </citation>
    <scope>NUCLEOTIDE SEQUENCE [LARGE SCALE GENOMIC DNA]</scope>
    <source>
        <strain evidence="1 2">2629</strain>
    </source>
</reference>